<protein>
    <submittedName>
        <fullName evidence="3">Uncharacterized protein</fullName>
    </submittedName>
</protein>
<keyword evidence="4" id="KW-1185">Reference proteome</keyword>
<feature type="compositionally biased region" description="Basic residues" evidence="2">
    <location>
        <begin position="976"/>
        <end position="985"/>
    </location>
</feature>
<evidence type="ECO:0000313" key="3">
    <source>
        <dbReference type="EMBL" id="EEC49022.1"/>
    </source>
</evidence>
<accession>B7FWP7</accession>
<evidence type="ECO:0000256" key="2">
    <source>
        <dbReference type="SAM" id="MobiDB-lite"/>
    </source>
</evidence>
<dbReference type="OrthoDB" id="49373at2759"/>
<evidence type="ECO:0000256" key="1">
    <source>
        <dbReference type="SAM" id="Coils"/>
    </source>
</evidence>
<keyword evidence="1" id="KW-0175">Coiled coil</keyword>
<feature type="compositionally biased region" description="Basic and acidic residues" evidence="2">
    <location>
        <begin position="590"/>
        <end position="604"/>
    </location>
</feature>
<dbReference type="Proteomes" id="UP000000759">
    <property type="component" value="Chromosome 6"/>
</dbReference>
<feature type="region of interest" description="Disordered" evidence="2">
    <location>
        <begin position="573"/>
        <end position="607"/>
    </location>
</feature>
<feature type="coiled-coil region" evidence="1">
    <location>
        <begin position="489"/>
        <end position="526"/>
    </location>
</feature>
<feature type="region of interest" description="Disordered" evidence="2">
    <location>
        <begin position="625"/>
        <end position="646"/>
    </location>
</feature>
<sequence>MTKGSVRRVEEGIDQCTSYGILQTPYNEVEEVPPYAGIMFEVYSKADPLEILTFEFNMRIANATSMEVEIYTLKGPFEFDFANQTAWTLLAKSTVVPAPEGTGGVIVPMLEFNPVTMQPRERRSFYITMKGPYIDHTVDALQKTGELSMRGDQLDIFVGAGSNSYLFPNELDTTVDPQFAGVIHYRRSLACNQNIRSTDASFHFLSEEIASPALMAAVDNAISEAIGTLLEKDSLLREFKERSALQVSGLPKSLLLEYEGMVVSQTVTFLHLDNLDGGALLYHLYRYGRAIEQFIVDVIEGDIKAQYVGLESVEAPFSITISGVPPGIVMGPAEISYFSASTKTFLGGSAADPSIQVYEVVVNEQKIEENRRRLRNGEALQIQGMIKGSQAAFLTGNDFSNAMQAAFREERERFITALTLGALRPSEIIESEGFFYFAAVSGAAGRVDVGTPSVASSLGDEGSTTNTLKIAIGVGVASLFLLLTSLYLLIRQQRKKANYRKEVDAYREERRTIEKIIRLKEKEKRRIIGLADNDKLKRHTDTSDDNSTDEDVYIHPLQQENSDSVKPILPQASTKRSNDLQTHMNRRNPSKKEERIPEKNDHASVCRSAAAPSLEQALKALPARQARLDSRSLGPPSPASPTLIDTCSLSGIKRNSALSKANKETLKELSTLDKTNKALPEQKSPTDSRSLKSHSPLYRQAPDAHPLTKPAPNTLGKKSKAAKRTMHPEPHASGSPCISTEGAISPLDQALRSLPQRKRRPDSRSLGQEEQIHPRPMGSRSSAEPRHGCAPERASSFHGNVCGTRGPSFLPGTATKNRSETRLLNIESRTAGKSLDGRNLDAQNSPATPQERFLQVTLHRSQVQEDSAAINLTPPMSPYCRGQRRPTSDTNPDTDSTHAQRSRSRSIEDAKYTFGNRGSRTPSKAMPKPSDQGVGQTLKKDSGQNLPKERHVPPRARSFEGPTTKSRQDAPANRRVPPRSRSHDV</sequence>
<feature type="compositionally biased region" description="Polar residues" evidence="2">
    <location>
        <begin position="573"/>
        <end position="583"/>
    </location>
</feature>
<dbReference type="AlphaFoldDB" id="B7FWP7"/>
<dbReference type="HOGENOM" id="CLU_299865_0_0_1"/>
<organism evidence="3 4">
    <name type="scientific">Phaeodactylum tricornutum (strain CCAP 1055/1)</name>
    <dbReference type="NCBI Taxonomy" id="556484"/>
    <lineage>
        <taxon>Eukaryota</taxon>
        <taxon>Sar</taxon>
        <taxon>Stramenopiles</taxon>
        <taxon>Ochrophyta</taxon>
        <taxon>Bacillariophyta</taxon>
        <taxon>Bacillariophyceae</taxon>
        <taxon>Bacillariophycidae</taxon>
        <taxon>Naviculales</taxon>
        <taxon>Phaeodactylaceae</taxon>
        <taxon>Phaeodactylum</taxon>
    </lineage>
</organism>
<proteinExistence type="predicted"/>
<dbReference type="EMBL" id="CM000609">
    <property type="protein sequence ID" value="EEC49022.1"/>
    <property type="molecule type" value="Genomic_DNA"/>
</dbReference>
<feature type="region of interest" description="Disordered" evidence="2">
    <location>
        <begin position="866"/>
        <end position="985"/>
    </location>
</feature>
<dbReference type="KEGG" id="pti:PHATRDRAFT_45171"/>
<dbReference type="eggNOG" id="ENOG502SXH4">
    <property type="taxonomic scope" value="Eukaryota"/>
</dbReference>
<reference evidence="4" key="2">
    <citation type="submission" date="2008-08" db="EMBL/GenBank/DDBJ databases">
        <authorList>
            <consortium name="Diatom Consortium"/>
            <person name="Grigoriev I."/>
            <person name="Grimwood J."/>
            <person name="Kuo A."/>
            <person name="Otillar R.P."/>
            <person name="Salamov A."/>
            <person name="Detter J.C."/>
            <person name="Lindquist E."/>
            <person name="Shapiro H."/>
            <person name="Lucas S."/>
            <person name="Glavina del Rio T."/>
            <person name="Pitluck S."/>
            <person name="Rokhsar D."/>
            <person name="Bowler C."/>
        </authorList>
    </citation>
    <scope>GENOME REANNOTATION</scope>
    <source>
        <strain evidence="4">CCAP 1055/1</strain>
    </source>
</reference>
<feature type="region of interest" description="Disordered" evidence="2">
    <location>
        <begin position="669"/>
        <end position="848"/>
    </location>
</feature>
<name>B7FWP7_PHATC</name>
<feature type="compositionally biased region" description="Basic and acidic residues" evidence="2">
    <location>
        <begin position="938"/>
        <end position="952"/>
    </location>
</feature>
<evidence type="ECO:0000313" key="4">
    <source>
        <dbReference type="Proteomes" id="UP000000759"/>
    </source>
</evidence>
<reference evidence="3 4" key="1">
    <citation type="journal article" date="2008" name="Nature">
        <title>The Phaeodactylum genome reveals the evolutionary history of diatom genomes.</title>
        <authorList>
            <person name="Bowler C."/>
            <person name="Allen A.E."/>
            <person name="Badger J.H."/>
            <person name="Grimwood J."/>
            <person name="Jabbari K."/>
            <person name="Kuo A."/>
            <person name="Maheswari U."/>
            <person name="Martens C."/>
            <person name="Maumus F."/>
            <person name="Otillar R.P."/>
            <person name="Rayko E."/>
            <person name="Salamov A."/>
            <person name="Vandepoele K."/>
            <person name="Beszteri B."/>
            <person name="Gruber A."/>
            <person name="Heijde M."/>
            <person name="Katinka M."/>
            <person name="Mock T."/>
            <person name="Valentin K."/>
            <person name="Verret F."/>
            <person name="Berges J.A."/>
            <person name="Brownlee C."/>
            <person name="Cadoret J.P."/>
            <person name="Chiovitti A."/>
            <person name="Choi C.J."/>
            <person name="Coesel S."/>
            <person name="De Martino A."/>
            <person name="Detter J.C."/>
            <person name="Durkin C."/>
            <person name="Falciatore A."/>
            <person name="Fournet J."/>
            <person name="Haruta M."/>
            <person name="Huysman M.J."/>
            <person name="Jenkins B.D."/>
            <person name="Jiroutova K."/>
            <person name="Jorgensen R.E."/>
            <person name="Joubert Y."/>
            <person name="Kaplan A."/>
            <person name="Kroger N."/>
            <person name="Kroth P.G."/>
            <person name="La Roche J."/>
            <person name="Lindquist E."/>
            <person name="Lommer M."/>
            <person name="Martin-Jezequel V."/>
            <person name="Lopez P.J."/>
            <person name="Lucas S."/>
            <person name="Mangogna M."/>
            <person name="McGinnis K."/>
            <person name="Medlin L.K."/>
            <person name="Montsant A."/>
            <person name="Oudot-Le Secq M.P."/>
            <person name="Napoli C."/>
            <person name="Obornik M."/>
            <person name="Parker M.S."/>
            <person name="Petit J.L."/>
            <person name="Porcel B.M."/>
            <person name="Poulsen N."/>
            <person name="Robison M."/>
            <person name="Rychlewski L."/>
            <person name="Rynearson T.A."/>
            <person name="Schmutz J."/>
            <person name="Shapiro H."/>
            <person name="Siaut M."/>
            <person name="Stanley M."/>
            <person name="Sussman M.R."/>
            <person name="Taylor A.R."/>
            <person name="Vardi A."/>
            <person name="von Dassow P."/>
            <person name="Vyverman W."/>
            <person name="Willis A."/>
            <person name="Wyrwicz L.S."/>
            <person name="Rokhsar D.S."/>
            <person name="Weissenbach J."/>
            <person name="Armbrust E.V."/>
            <person name="Green B.R."/>
            <person name="Van de Peer Y."/>
            <person name="Grigoriev I.V."/>
        </authorList>
    </citation>
    <scope>NUCLEOTIDE SEQUENCE [LARGE SCALE GENOMIC DNA]</scope>
    <source>
        <strain evidence="3 4">CCAP 1055/1</strain>
    </source>
</reference>
<dbReference type="InParanoid" id="B7FWP7"/>
<dbReference type="RefSeq" id="XP_002179199.1">
    <property type="nucleotide sequence ID" value="XM_002179163.1"/>
</dbReference>
<dbReference type="GeneID" id="7200345"/>
<gene>
    <name evidence="3" type="ORF">PHATRDRAFT_45171</name>
</gene>
<dbReference type="PaxDb" id="2850-Phatr45171"/>